<organism evidence="1 2">
    <name type="scientific">Eretmocerus hayati</name>
    <dbReference type="NCBI Taxonomy" id="131215"/>
    <lineage>
        <taxon>Eukaryota</taxon>
        <taxon>Metazoa</taxon>
        <taxon>Ecdysozoa</taxon>
        <taxon>Arthropoda</taxon>
        <taxon>Hexapoda</taxon>
        <taxon>Insecta</taxon>
        <taxon>Pterygota</taxon>
        <taxon>Neoptera</taxon>
        <taxon>Endopterygota</taxon>
        <taxon>Hymenoptera</taxon>
        <taxon>Apocrita</taxon>
        <taxon>Proctotrupomorpha</taxon>
        <taxon>Chalcidoidea</taxon>
        <taxon>Aphelinidae</taxon>
        <taxon>Aphelininae</taxon>
        <taxon>Eretmocerus</taxon>
    </lineage>
</organism>
<reference evidence="1" key="1">
    <citation type="submission" date="2023-04" db="EMBL/GenBank/DDBJ databases">
        <title>A chromosome-level genome assembly of the parasitoid wasp Eretmocerus hayati.</title>
        <authorList>
            <person name="Zhong Y."/>
            <person name="Liu S."/>
            <person name="Liu Y."/>
        </authorList>
    </citation>
    <scope>NUCLEOTIDE SEQUENCE</scope>
    <source>
        <strain evidence="1">ZJU_SS_LIU_2023</strain>
    </source>
</reference>
<name>A0ACC2PZQ6_9HYME</name>
<proteinExistence type="predicted"/>
<evidence type="ECO:0000313" key="1">
    <source>
        <dbReference type="EMBL" id="KAJ8688129.1"/>
    </source>
</evidence>
<evidence type="ECO:0000313" key="2">
    <source>
        <dbReference type="Proteomes" id="UP001239111"/>
    </source>
</evidence>
<dbReference type="Proteomes" id="UP001239111">
    <property type="component" value="Chromosome 1"/>
</dbReference>
<accession>A0ACC2PZQ6</accession>
<dbReference type="EMBL" id="CM056741">
    <property type="protein sequence ID" value="KAJ8688129.1"/>
    <property type="molecule type" value="Genomic_DNA"/>
</dbReference>
<keyword evidence="2" id="KW-1185">Reference proteome</keyword>
<gene>
    <name evidence="1" type="ORF">QAD02_023924</name>
</gene>
<sequence length="125" mass="14473">MKQNRWTELKNLLEASVEEDMLHVNTDITTLSVPSSIWKPTGAGFTKYASEESNESRVVKLDIYDFETCFKKKKKDWWRDASFRSTVVLTSKDQAALNLIYKLALEPKEIQKNKKGNEFQKPQGN</sequence>
<protein>
    <submittedName>
        <fullName evidence="1">Uncharacterized protein</fullName>
    </submittedName>
</protein>
<comment type="caution">
    <text evidence="1">The sequence shown here is derived from an EMBL/GenBank/DDBJ whole genome shotgun (WGS) entry which is preliminary data.</text>
</comment>